<dbReference type="OrthoDB" id="8059068at2759"/>
<dbReference type="Proteomes" id="UP000036403">
    <property type="component" value="Unassembled WGS sequence"/>
</dbReference>
<dbReference type="EMBL" id="LBMM01012690">
    <property type="protein sequence ID" value="KMQ86056.1"/>
    <property type="molecule type" value="Genomic_DNA"/>
</dbReference>
<comment type="caution">
    <text evidence="2">The sequence shown here is derived from an EMBL/GenBank/DDBJ whole genome shotgun (WGS) entry which is preliminary data.</text>
</comment>
<feature type="region of interest" description="Disordered" evidence="1">
    <location>
        <begin position="87"/>
        <end position="168"/>
    </location>
</feature>
<dbReference type="AlphaFoldDB" id="A0A0J7K797"/>
<feature type="compositionally biased region" description="Basic and acidic residues" evidence="1">
    <location>
        <begin position="87"/>
        <end position="101"/>
    </location>
</feature>
<keyword evidence="3" id="KW-1185">Reference proteome</keyword>
<organism evidence="2 3">
    <name type="scientific">Lasius niger</name>
    <name type="common">Black garden ant</name>
    <dbReference type="NCBI Taxonomy" id="67767"/>
    <lineage>
        <taxon>Eukaryota</taxon>
        <taxon>Metazoa</taxon>
        <taxon>Ecdysozoa</taxon>
        <taxon>Arthropoda</taxon>
        <taxon>Hexapoda</taxon>
        <taxon>Insecta</taxon>
        <taxon>Pterygota</taxon>
        <taxon>Neoptera</taxon>
        <taxon>Endopterygota</taxon>
        <taxon>Hymenoptera</taxon>
        <taxon>Apocrita</taxon>
        <taxon>Aculeata</taxon>
        <taxon>Formicoidea</taxon>
        <taxon>Formicidae</taxon>
        <taxon>Formicinae</taxon>
        <taxon>Lasius</taxon>
        <taxon>Lasius</taxon>
    </lineage>
</organism>
<dbReference type="PaxDb" id="67767-A0A0J7K797"/>
<name>A0A0J7K797_LASNI</name>
<proteinExistence type="predicted"/>
<accession>A0A0J7K797</accession>
<sequence length="168" mass="19327">MVQLSIRHILSTGYIQTSDKGNVQCSESEALINKPNQVIKTVENCMSENNVAVDDVEDDVDDADLVTELLDKHSDILEEYDVNINNEVREKEEEEGKREEGVEGYGKKRRGGDRKEKTEGRKGEEFGKKEGRVVKGEEEEGSWWKCVEEEEAEEEEGKRRYGKSWRIE</sequence>
<evidence type="ECO:0000313" key="3">
    <source>
        <dbReference type="Proteomes" id="UP000036403"/>
    </source>
</evidence>
<gene>
    <name evidence="2" type="ORF">RF55_15077</name>
</gene>
<protein>
    <submittedName>
        <fullName evidence="2">Uncharacterized protein</fullName>
    </submittedName>
</protein>
<evidence type="ECO:0000256" key="1">
    <source>
        <dbReference type="SAM" id="MobiDB-lite"/>
    </source>
</evidence>
<feature type="compositionally biased region" description="Basic and acidic residues" evidence="1">
    <location>
        <begin position="113"/>
        <end position="136"/>
    </location>
</feature>
<reference evidence="2 3" key="1">
    <citation type="submission" date="2015-04" db="EMBL/GenBank/DDBJ databases">
        <title>Lasius niger genome sequencing.</title>
        <authorList>
            <person name="Konorov E.A."/>
            <person name="Nikitin M.A."/>
            <person name="Kirill M.V."/>
            <person name="Chang P."/>
        </authorList>
    </citation>
    <scope>NUCLEOTIDE SEQUENCE [LARGE SCALE GENOMIC DNA]</scope>
    <source>
        <tissue evidence="2">Whole</tissue>
    </source>
</reference>
<evidence type="ECO:0000313" key="2">
    <source>
        <dbReference type="EMBL" id="KMQ86056.1"/>
    </source>
</evidence>